<dbReference type="EMBL" id="AMZH03011466">
    <property type="protein sequence ID" value="RRT52833.1"/>
    <property type="molecule type" value="Genomic_DNA"/>
</dbReference>
<comment type="caution">
    <text evidence="1">The sequence shown here is derived from an EMBL/GenBank/DDBJ whole genome shotgun (WGS) entry which is preliminary data.</text>
</comment>
<evidence type="ECO:0000313" key="1">
    <source>
        <dbReference type="EMBL" id="RRT52833.1"/>
    </source>
</evidence>
<evidence type="ECO:0000313" key="2">
    <source>
        <dbReference type="Proteomes" id="UP000287651"/>
    </source>
</evidence>
<dbReference type="Proteomes" id="UP000287651">
    <property type="component" value="Unassembled WGS sequence"/>
</dbReference>
<gene>
    <name evidence="1" type="ORF">B296_00004351</name>
</gene>
<proteinExistence type="predicted"/>
<organism evidence="1 2">
    <name type="scientific">Ensete ventricosum</name>
    <name type="common">Abyssinian banana</name>
    <name type="synonym">Musa ensete</name>
    <dbReference type="NCBI Taxonomy" id="4639"/>
    <lineage>
        <taxon>Eukaryota</taxon>
        <taxon>Viridiplantae</taxon>
        <taxon>Streptophyta</taxon>
        <taxon>Embryophyta</taxon>
        <taxon>Tracheophyta</taxon>
        <taxon>Spermatophyta</taxon>
        <taxon>Magnoliopsida</taxon>
        <taxon>Liliopsida</taxon>
        <taxon>Zingiberales</taxon>
        <taxon>Musaceae</taxon>
        <taxon>Ensete</taxon>
    </lineage>
</organism>
<protein>
    <submittedName>
        <fullName evidence="1">Uncharacterized protein</fullName>
    </submittedName>
</protein>
<reference evidence="1 2" key="1">
    <citation type="journal article" date="2014" name="Agronomy (Basel)">
        <title>A Draft Genome Sequence for Ensete ventricosum, the Drought-Tolerant Tree Against Hunger.</title>
        <authorList>
            <person name="Harrison J."/>
            <person name="Moore K.A."/>
            <person name="Paszkiewicz K."/>
            <person name="Jones T."/>
            <person name="Grant M."/>
            <person name="Ambacheew D."/>
            <person name="Muzemil S."/>
            <person name="Studholme D.J."/>
        </authorList>
    </citation>
    <scope>NUCLEOTIDE SEQUENCE [LARGE SCALE GENOMIC DNA]</scope>
</reference>
<sequence>MSSSRVLFWRPRGNLILLGDAKLERGLRLVESVGSTADGDGCCRGSESDTRGSFASSSVPRLVLERFRPTPNKNPTLHPLRHRPQPAIAKDLCLLDSISDT</sequence>
<name>A0A426YM83_ENSVE</name>
<accession>A0A426YM83</accession>
<dbReference type="AlphaFoldDB" id="A0A426YM83"/>